<accession>A0A4R2E3N3</accession>
<reference evidence="3 5" key="2">
    <citation type="submission" date="2014-06" db="EMBL/GenBank/DDBJ databases">
        <authorList>
            <person name="Le Roux F."/>
        </authorList>
    </citation>
    <scope>NUCLEOTIDE SEQUENCE</scope>
    <source>
        <strain evidence="4 5">J5-4</strain>
        <strain evidence="3">J5-5</strain>
    </source>
</reference>
<evidence type="ECO:0000313" key="5">
    <source>
        <dbReference type="Proteomes" id="UP000049077"/>
    </source>
</evidence>
<organism evidence="3 6">
    <name type="scientific">Vibrio crassostreae</name>
    <dbReference type="NCBI Taxonomy" id="246167"/>
    <lineage>
        <taxon>Bacteria</taxon>
        <taxon>Pseudomonadati</taxon>
        <taxon>Pseudomonadota</taxon>
        <taxon>Gammaproteobacteria</taxon>
        <taxon>Vibrionales</taxon>
        <taxon>Vibrionaceae</taxon>
        <taxon>Vibrio</taxon>
    </lineage>
</organism>
<dbReference type="PANTHER" id="PTHR24320:SF148">
    <property type="entry name" value="NAD(P)-BINDING ROSSMANN-FOLD SUPERFAMILY PROTEIN"/>
    <property type="match status" value="1"/>
</dbReference>
<dbReference type="InterPro" id="IPR002347">
    <property type="entry name" value="SDR_fam"/>
</dbReference>
<dbReference type="PRINTS" id="PR00081">
    <property type="entry name" value="GDHRDH"/>
</dbReference>
<dbReference type="Proteomes" id="UP000049495">
    <property type="component" value="Unassembled WGS sequence"/>
</dbReference>
<evidence type="ECO:0000313" key="4">
    <source>
        <dbReference type="EMBL" id="CDT36283.1"/>
    </source>
</evidence>
<proteinExistence type="inferred from homology"/>
<keyword evidence="2" id="KW-0560">Oxidoreductase</keyword>
<dbReference type="EMBL" id="CCJX01000103">
    <property type="protein sequence ID" value="CDT36283.1"/>
    <property type="molecule type" value="Genomic_DNA"/>
</dbReference>
<dbReference type="AlphaFoldDB" id="A0A4R2E3N3"/>
<name>A0A4R2E3N3_9VIBR</name>
<reference evidence="6" key="1">
    <citation type="submission" date="2014-06" db="EMBL/GenBank/DDBJ databases">
        <authorList>
            <person name="Le Roux Frederique"/>
        </authorList>
    </citation>
    <scope>NUCLEOTIDE SEQUENCE [LARGE SCALE GENOMIC DNA]</scope>
    <source>
        <strain evidence="6">J5-5</strain>
    </source>
</reference>
<dbReference type="EMBL" id="CCJV01000082">
    <property type="protein sequence ID" value="CDT27811.1"/>
    <property type="molecule type" value="Genomic_DNA"/>
</dbReference>
<evidence type="ECO:0000256" key="2">
    <source>
        <dbReference type="ARBA" id="ARBA00023002"/>
    </source>
</evidence>
<dbReference type="Gene3D" id="3.40.50.720">
    <property type="entry name" value="NAD(P)-binding Rossmann-like Domain"/>
    <property type="match status" value="1"/>
</dbReference>
<evidence type="ECO:0000256" key="1">
    <source>
        <dbReference type="ARBA" id="ARBA00006484"/>
    </source>
</evidence>
<sequence length="299" mass="32578">MNTKSQPIAIVTGANGGIGKNYTRMMLDDGYQVVMAVRNASAGELVREELLKSHPDALIDVLTVDMSSLSSIKAFSKQVTQKYTRIDVLAHNAGVYFFDNKRRESEDRIELNVAVHVVGPYALTMQLLPLLKETRDSRVITMCSTEHHGAELDLSDLQMAEDFEQKGNTIAYARSKFAGLALSHAMGRQFAKDGFNIKVIAAHPGVSITGIQHKGNPTFMQRVAIWVYGKLFAATPAEAAKPLYLASTIGNMGEFYGPTGFKEMKGKAGLVHPDPEALDEQVGTSLIRQMATLSGANSE</sequence>
<dbReference type="GO" id="GO:0016491">
    <property type="term" value="F:oxidoreductase activity"/>
    <property type="evidence" value="ECO:0007669"/>
    <property type="project" value="UniProtKB-KW"/>
</dbReference>
<evidence type="ECO:0000313" key="6">
    <source>
        <dbReference type="Proteomes" id="UP000049495"/>
    </source>
</evidence>
<dbReference type="PANTHER" id="PTHR24320">
    <property type="entry name" value="RETINOL DEHYDROGENASE"/>
    <property type="match status" value="1"/>
</dbReference>
<comment type="similarity">
    <text evidence="1">Belongs to the short-chain dehydrogenases/reductases (SDR) family.</text>
</comment>
<dbReference type="RefSeq" id="WP_048659859.1">
    <property type="nucleotide sequence ID" value="NZ_CAWMAA010000053.1"/>
</dbReference>
<dbReference type="InterPro" id="IPR036291">
    <property type="entry name" value="NAD(P)-bd_dom_sf"/>
</dbReference>
<dbReference type="SUPFAM" id="SSF51735">
    <property type="entry name" value="NAD(P)-binding Rossmann-fold domains"/>
    <property type="match status" value="1"/>
</dbReference>
<keyword evidence="5" id="KW-1185">Reference proteome</keyword>
<evidence type="ECO:0000313" key="3">
    <source>
        <dbReference type="EMBL" id="CDT27811.1"/>
    </source>
</evidence>
<protein>
    <submittedName>
        <fullName evidence="3">Uncharacterized protein</fullName>
    </submittedName>
</protein>
<comment type="caution">
    <text evidence="3">The sequence shown here is derived from an EMBL/GenBank/DDBJ whole genome shotgun (WGS) entry which is preliminary data.</text>
</comment>
<gene>
    <name evidence="4" type="ORF">VCR4J5_200405</name>
    <name evidence="3" type="ORF">VCR5J5_230120</name>
</gene>
<dbReference type="Proteomes" id="UP000049077">
    <property type="component" value="Unassembled WGS sequence"/>
</dbReference>
<dbReference type="OrthoDB" id="9810734at2"/>
<dbReference type="Pfam" id="PF00106">
    <property type="entry name" value="adh_short"/>
    <property type="match status" value="1"/>
</dbReference>